<comment type="caution">
    <text evidence="3">The sequence shown here is derived from an EMBL/GenBank/DDBJ whole genome shotgun (WGS) entry which is preliminary data.</text>
</comment>
<feature type="region of interest" description="Disordered" evidence="2">
    <location>
        <begin position="20"/>
        <end position="44"/>
    </location>
</feature>
<name>A0AAD3H5Y0_9STRA</name>
<dbReference type="InterPro" id="IPR036770">
    <property type="entry name" value="Ankyrin_rpt-contain_sf"/>
</dbReference>
<proteinExistence type="predicted"/>
<feature type="coiled-coil region" evidence="1">
    <location>
        <begin position="237"/>
        <end position="447"/>
    </location>
</feature>
<keyword evidence="4" id="KW-1185">Reference proteome</keyword>
<dbReference type="Proteomes" id="UP001054902">
    <property type="component" value="Unassembled WGS sequence"/>
</dbReference>
<feature type="coiled-coil region" evidence="1">
    <location>
        <begin position="483"/>
        <end position="735"/>
    </location>
</feature>
<evidence type="ECO:0000313" key="4">
    <source>
        <dbReference type="Proteomes" id="UP001054902"/>
    </source>
</evidence>
<evidence type="ECO:0000256" key="2">
    <source>
        <dbReference type="SAM" id="MobiDB-lite"/>
    </source>
</evidence>
<sequence length="858" mass="99455">MTSIDPKRRGSLESISKSLFMNASAKKDSPPMKNRPFRRSPQKSPTSIVVKSIFDNKDTLVENLSSDSLFSAIRDLNWRVAESRISSDEASTWVAQHDNLKNKMLWRRLPIHEAAIRQAPAALIAALIEAHPEGAQTKDNQGRTPLSCAVIHGAEIDVVYLLLNASYDIVNDQDFFSKIPRDYAYTTTFSHKAEVINALCSKRREEVEIIASRIKARIKSEHPIYGAAYKMKAQLEQQKETEREEEMQQALAEVEAAYTIRDVAVANEQAAKMQIQEFKDEIVCIKKDLELEIENKERQESCVFMLEKKNQTLMSSISEKDAEIEKLKEQVKKDAEQRKSDSVMRQKLKKTIASLSERLNENSEESIEYWKAETERLQEDKMQAEEKQKSLEELLQVYMDRSHDLEEKYKLTKEKLLESEKTHSEKGESQEEEVAMLRSDLQKAQEENSAMTVIVNNYHEKLTNVEKSFDDMSTHLIERSNMLKSALDDIDKLESEKFLLVEEKEDMESRVQSLEALIGEYSSEQKDTEELIAYRQESMEKIKELEDLIMEYDQENTNLENKCIEYEREIEELTLVRNQISEELEMMRESLTMKDEEHDKELLALRKSFNSIEVENEELRGKCDAYELKIEDCKMEYDRKLAQSLHSMEVEKSELKEKCDSYKHKLEACKREFDRKLASLQDLVRMYREKASRIESYEAETHKMSEQVKHLEEKLAKVTNDKKLLKRELAKTYERKESLSTSVNVLKDYSKGLKTRNTNLQQSHQRATEQLIDRTLKSSPVPPPPSRSRYSTPRKTYATDNDDCMSVSTAFSQRSFASYTSATSVTSNSSSTSRRSSSLALRTQRALKHRISSRQNQV</sequence>
<feature type="compositionally biased region" description="Low complexity" evidence="2">
    <location>
        <begin position="821"/>
        <end position="844"/>
    </location>
</feature>
<dbReference type="EMBL" id="BLLK01000045">
    <property type="protein sequence ID" value="GFH51228.1"/>
    <property type="molecule type" value="Genomic_DNA"/>
</dbReference>
<protein>
    <submittedName>
        <fullName evidence="3">Uncharacterized protein</fullName>
    </submittedName>
</protein>
<evidence type="ECO:0000313" key="3">
    <source>
        <dbReference type="EMBL" id="GFH51228.1"/>
    </source>
</evidence>
<keyword evidence="1" id="KW-0175">Coiled coil</keyword>
<evidence type="ECO:0000256" key="1">
    <source>
        <dbReference type="SAM" id="Coils"/>
    </source>
</evidence>
<accession>A0AAD3H5Y0</accession>
<dbReference type="AlphaFoldDB" id="A0AAD3H5Y0"/>
<feature type="region of interest" description="Disordered" evidence="2">
    <location>
        <begin position="773"/>
        <end position="801"/>
    </location>
</feature>
<organism evidence="3 4">
    <name type="scientific">Chaetoceros tenuissimus</name>
    <dbReference type="NCBI Taxonomy" id="426638"/>
    <lineage>
        <taxon>Eukaryota</taxon>
        <taxon>Sar</taxon>
        <taxon>Stramenopiles</taxon>
        <taxon>Ochrophyta</taxon>
        <taxon>Bacillariophyta</taxon>
        <taxon>Coscinodiscophyceae</taxon>
        <taxon>Chaetocerotophycidae</taxon>
        <taxon>Chaetocerotales</taxon>
        <taxon>Chaetocerotaceae</taxon>
        <taxon>Chaetoceros</taxon>
    </lineage>
</organism>
<feature type="region of interest" description="Disordered" evidence="2">
    <location>
        <begin position="821"/>
        <end position="858"/>
    </location>
</feature>
<reference evidence="3 4" key="1">
    <citation type="journal article" date="2021" name="Sci. Rep.">
        <title>The genome of the diatom Chaetoceros tenuissimus carries an ancient integrated fragment of an extant virus.</title>
        <authorList>
            <person name="Hongo Y."/>
            <person name="Kimura K."/>
            <person name="Takaki Y."/>
            <person name="Yoshida Y."/>
            <person name="Baba S."/>
            <person name="Kobayashi G."/>
            <person name="Nagasaki K."/>
            <person name="Hano T."/>
            <person name="Tomaru Y."/>
        </authorList>
    </citation>
    <scope>NUCLEOTIDE SEQUENCE [LARGE SCALE GENOMIC DNA]</scope>
    <source>
        <strain evidence="3 4">NIES-3715</strain>
    </source>
</reference>
<dbReference type="Gene3D" id="1.25.40.20">
    <property type="entry name" value="Ankyrin repeat-containing domain"/>
    <property type="match status" value="1"/>
</dbReference>
<gene>
    <name evidence="3" type="ORF">CTEN210_07704</name>
</gene>
<dbReference type="SUPFAM" id="SSF48403">
    <property type="entry name" value="Ankyrin repeat"/>
    <property type="match status" value="1"/>
</dbReference>